<dbReference type="InterPro" id="IPR012545">
    <property type="entry name" value="DUF1697"/>
</dbReference>
<organism evidence="1 2">
    <name type="scientific">Loigolactobacillus binensis</name>
    <dbReference type="NCBI Taxonomy" id="2559922"/>
    <lineage>
        <taxon>Bacteria</taxon>
        <taxon>Bacillati</taxon>
        <taxon>Bacillota</taxon>
        <taxon>Bacilli</taxon>
        <taxon>Lactobacillales</taxon>
        <taxon>Lactobacillaceae</taxon>
        <taxon>Loigolactobacillus</taxon>
    </lineage>
</organism>
<gene>
    <name evidence="1" type="ORF">ACFQZ7_03905</name>
</gene>
<dbReference type="Proteomes" id="UP001597104">
    <property type="component" value="Unassembled WGS sequence"/>
</dbReference>
<dbReference type="Gene3D" id="3.30.70.1260">
    <property type="entry name" value="bacterial protein sp0830 like"/>
    <property type="match status" value="1"/>
</dbReference>
<dbReference type="RefSeq" id="WP_137638284.1">
    <property type="nucleotide sequence ID" value="NZ_BJDN01000021.1"/>
</dbReference>
<name>A0ABW3E9I6_9LACO</name>
<dbReference type="PANTHER" id="PTHR36439:SF1">
    <property type="entry name" value="DUF1697 DOMAIN-CONTAINING PROTEIN"/>
    <property type="match status" value="1"/>
</dbReference>
<accession>A0ABW3E9I6</accession>
<reference evidence="2" key="1">
    <citation type="journal article" date="2019" name="Int. J. Syst. Evol. Microbiol.">
        <title>The Global Catalogue of Microorganisms (GCM) 10K type strain sequencing project: providing services to taxonomists for standard genome sequencing and annotation.</title>
        <authorList>
            <consortium name="The Broad Institute Genomics Platform"/>
            <consortium name="The Broad Institute Genome Sequencing Center for Infectious Disease"/>
            <person name="Wu L."/>
            <person name="Ma J."/>
        </authorList>
    </citation>
    <scope>NUCLEOTIDE SEQUENCE [LARGE SCALE GENOMIC DNA]</scope>
    <source>
        <strain evidence="2">CCM 8925</strain>
    </source>
</reference>
<evidence type="ECO:0000313" key="1">
    <source>
        <dbReference type="EMBL" id="MFD0896876.1"/>
    </source>
</evidence>
<sequence length="178" mass="20106">MRYLILLRGVNVGGKHRVVMAELRQQLTTLGCKQVRSYINSGNLLVDSDQSLIEMQNTVTALLAAQYPFPIAAVVIEKAAYLTEVAQVPTWWGQAGELRHNALFFLPTFTESLLIPLRQQVTTYEQIYYGQHALFWTAPAQQHYSRSLYAKLSPLALYPAVTIRNRNTTLKLAALLQN</sequence>
<comment type="caution">
    <text evidence="1">The sequence shown here is derived from an EMBL/GenBank/DDBJ whole genome shotgun (WGS) entry which is preliminary data.</text>
</comment>
<dbReference type="EMBL" id="JBHTIO010000021">
    <property type="protein sequence ID" value="MFD0896876.1"/>
    <property type="molecule type" value="Genomic_DNA"/>
</dbReference>
<proteinExistence type="predicted"/>
<dbReference type="SUPFAM" id="SSF160379">
    <property type="entry name" value="SP0830-like"/>
    <property type="match status" value="1"/>
</dbReference>
<dbReference type="PIRSF" id="PIRSF008502">
    <property type="entry name" value="UCP008502"/>
    <property type="match status" value="1"/>
</dbReference>
<dbReference type="Gene3D" id="3.30.70.1280">
    <property type="entry name" value="SP0830-like domains"/>
    <property type="match status" value="1"/>
</dbReference>
<evidence type="ECO:0000313" key="2">
    <source>
        <dbReference type="Proteomes" id="UP001597104"/>
    </source>
</evidence>
<dbReference type="PANTHER" id="PTHR36439">
    <property type="entry name" value="BLL4334 PROTEIN"/>
    <property type="match status" value="1"/>
</dbReference>
<dbReference type="Pfam" id="PF08002">
    <property type="entry name" value="DUF1697"/>
    <property type="match status" value="1"/>
</dbReference>
<protein>
    <submittedName>
        <fullName evidence="1">DUF1697 domain-containing protein</fullName>
    </submittedName>
</protein>
<keyword evidence="2" id="KW-1185">Reference proteome</keyword>